<dbReference type="PANTHER" id="PTHR15818:SF2">
    <property type="entry name" value="G-PATCH DOMAIN AND KOW MOTIFS-CONTAINING PROTEIN"/>
    <property type="match status" value="1"/>
</dbReference>
<dbReference type="GeneID" id="106468045"/>
<dbReference type="InterPro" id="IPR041994">
    <property type="entry name" value="GPKOW_KOW2"/>
</dbReference>
<dbReference type="Gene3D" id="2.30.30.30">
    <property type="match status" value="1"/>
</dbReference>
<dbReference type="InterPro" id="IPR045166">
    <property type="entry name" value="Spp2-like"/>
</dbReference>
<accession>A0ABM1BKN4</accession>
<name>A0ABM1BKN4_LIMPO</name>
<dbReference type="InterPro" id="IPR014722">
    <property type="entry name" value="Rib_uL2_dom2"/>
</dbReference>
<protein>
    <submittedName>
        <fullName evidence="3">G patch domain and KOW motifs-containing protein-like</fullName>
    </submittedName>
</protein>
<dbReference type="CDD" id="cd13153">
    <property type="entry name" value="KOW_GPKOW_B"/>
    <property type="match status" value="1"/>
</dbReference>
<gene>
    <name evidence="3" type="primary">LOC106468045</name>
</gene>
<dbReference type="PANTHER" id="PTHR15818">
    <property type="entry name" value="G PATCH AND KOW-CONTAINING"/>
    <property type="match status" value="1"/>
</dbReference>
<dbReference type="Gene3D" id="2.30.30.140">
    <property type="match status" value="1"/>
</dbReference>
<organism evidence="2 3">
    <name type="scientific">Limulus polyphemus</name>
    <name type="common">Atlantic horseshoe crab</name>
    <dbReference type="NCBI Taxonomy" id="6850"/>
    <lineage>
        <taxon>Eukaryota</taxon>
        <taxon>Metazoa</taxon>
        <taxon>Ecdysozoa</taxon>
        <taxon>Arthropoda</taxon>
        <taxon>Chelicerata</taxon>
        <taxon>Merostomata</taxon>
        <taxon>Xiphosura</taxon>
        <taxon>Limulidae</taxon>
        <taxon>Limulus</taxon>
    </lineage>
</organism>
<dbReference type="RefSeq" id="XP_013783897.1">
    <property type="nucleotide sequence ID" value="XM_013928443.2"/>
</dbReference>
<sequence>MFVQVISKNEYWKENKVINKEKYEKYSNKTNKNSNEKEEKNYVSEHNRSHSPCSHKNEDHSACKKKKRHHDSLERHNDMLNNGSYSWLVPLIRVRFIDETYRNGKYYNTKVVIEDVFSSTSCLCRTDDGKLLEDIHPSMLETVIPRSESAHVLVLSGKYKGKVGKVIKREKAKCLARVQLTNQKKVLELHYDTISEYTGDMSQHGIFHYKKTKTQIVEEMKLCYMESL</sequence>
<evidence type="ECO:0000313" key="2">
    <source>
        <dbReference type="Proteomes" id="UP000694941"/>
    </source>
</evidence>
<evidence type="ECO:0000256" key="1">
    <source>
        <dbReference type="SAM" id="MobiDB-lite"/>
    </source>
</evidence>
<reference evidence="3" key="1">
    <citation type="submission" date="2025-08" db="UniProtKB">
        <authorList>
            <consortium name="RefSeq"/>
        </authorList>
    </citation>
    <scope>IDENTIFICATION</scope>
    <source>
        <tissue evidence="3">Muscle</tissue>
    </source>
</reference>
<proteinExistence type="predicted"/>
<dbReference type="Proteomes" id="UP000694941">
    <property type="component" value="Unplaced"/>
</dbReference>
<evidence type="ECO:0000313" key="3">
    <source>
        <dbReference type="RefSeq" id="XP_013783897.1"/>
    </source>
</evidence>
<feature type="region of interest" description="Disordered" evidence="1">
    <location>
        <begin position="25"/>
        <end position="70"/>
    </location>
</feature>
<keyword evidence="2" id="KW-1185">Reference proteome</keyword>
<feature type="compositionally biased region" description="Basic and acidic residues" evidence="1">
    <location>
        <begin position="34"/>
        <end position="48"/>
    </location>
</feature>
<dbReference type="Pfam" id="PF25088">
    <property type="entry name" value="GPKOW_C"/>
    <property type="match status" value="1"/>
</dbReference>